<keyword evidence="2" id="KW-1185">Reference proteome</keyword>
<name>A0A9D3UKH3_9ROSI</name>
<sequence>MRRDKSKNKREKKKYGFDKDSAKQVCKDGYRVGCRRIIGLNRCFMKGYFGGYQLAVTGIDANNGIYLIAYAAIESENQASWLWFLELLALDLEIISPYHLSFMYDK</sequence>
<dbReference type="AlphaFoldDB" id="A0A9D3UKH3"/>
<evidence type="ECO:0008006" key="3">
    <source>
        <dbReference type="Google" id="ProtNLM"/>
    </source>
</evidence>
<dbReference type="OrthoDB" id="1888602at2759"/>
<reference evidence="1 2" key="1">
    <citation type="journal article" date="2021" name="Plant Biotechnol. J.">
        <title>Multi-omics assisted identification of the key and species-specific regulatory components of drought-tolerant mechanisms in Gossypium stocksii.</title>
        <authorList>
            <person name="Yu D."/>
            <person name="Ke L."/>
            <person name="Zhang D."/>
            <person name="Wu Y."/>
            <person name="Sun Y."/>
            <person name="Mei J."/>
            <person name="Sun J."/>
            <person name="Sun Y."/>
        </authorList>
    </citation>
    <scope>NUCLEOTIDE SEQUENCE [LARGE SCALE GENOMIC DNA]</scope>
    <source>
        <strain evidence="2">cv. E1</strain>
        <tissue evidence="1">Leaf</tissue>
    </source>
</reference>
<dbReference type="Proteomes" id="UP000828251">
    <property type="component" value="Unassembled WGS sequence"/>
</dbReference>
<proteinExistence type="predicted"/>
<dbReference type="PANTHER" id="PTHR31973">
    <property type="entry name" value="POLYPROTEIN, PUTATIVE-RELATED"/>
    <property type="match status" value="1"/>
</dbReference>
<dbReference type="PANTHER" id="PTHR31973:SF187">
    <property type="entry name" value="MUTATOR TRANSPOSASE MUDRA PROTEIN"/>
    <property type="match status" value="1"/>
</dbReference>
<evidence type="ECO:0000313" key="1">
    <source>
        <dbReference type="EMBL" id="KAH1047031.1"/>
    </source>
</evidence>
<accession>A0A9D3UKH3</accession>
<protein>
    <recommendedName>
        <fullName evidence="3">MULE transposase domain-containing protein</fullName>
    </recommendedName>
</protein>
<evidence type="ECO:0000313" key="2">
    <source>
        <dbReference type="Proteomes" id="UP000828251"/>
    </source>
</evidence>
<dbReference type="EMBL" id="JAIQCV010000011">
    <property type="protein sequence ID" value="KAH1047031.1"/>
    <property type="molecule type" value="Genomic_DNA"/>
</dbReference>
<comment type="caution">
    <text evidence="1">The sequence shown here is derived from an EMBL/GenBank/DDBJ whole genome shotgun (WGS) entry which is preliminary data.</text>
</comment>
<gene>
    <name evidence="1" type="ORF">J1N35_037815</name>
</gene>
<organism evidence="1 2">
    <name type="scientific">Gossypium stocksii</name>
    <dbReference type="NCBI Taxonomy" id="47602"/>
    <lineage>
        <taxon>Eukaryota</taxon>
        <taxon>Viridiplantae</taxon>
        <taxon>Streptophyta</taxon>
        <taxon>Embryophyta</taxon>
        <taxon>Tracheophyta</taxon>
        <taxon>Spermatophyta</taxon>
        <taxon>Magnoliopsida</taxon>
        <taxon>eudicotyledons</taxon>
        <taxon>Gunneridae</taxon>
        <taxon>Pentapetalae</taxon>
        <taxon>rosids</taxon>
        <taxon>malvids</taxon>
        <taxon>Malvales</taxon>
        <taxon>Malvaceae</taxon>
        <taxon>Malvoideae</taxon>
        <taxon>Gossypium</taxon>
    </lineage>
</organism>